<dbReference type="GO" id="GO:0050515">
    <property type="term" value="F:4-(cytidine 5'-diphospho)-2-C-methyl-D-erythritol kinase activity"/>
    <property type="evidence" value="ECO:0007669"/>
    <property type="project" value="UniProtKB-UniRule"/>
</dbReference>
<dbReference type="InterPro" id="IPR013750">
    <property type="entry name" value="GHMP_kinase_C_dom"/>
</dbReference>
<evidence type="ECO:0000256" key="5">
    <source>
        <dbReference type="ARBA" id="ARBA00022741"/>
    </source>
</evidence>
<dbReference type="Pfam" id="PF00288">
    <property type="entry name" value="GHMP_kinases_N"/>
    <property type="match status" value="1"/>
</dbReference>
<keyword evidence="7 9" id="KW-0067">ATP-binding</keyword>
<dbReference type="HAMAP" id="MF_00061">
    <property type="entry name" value="IspE"/>
    <property type="match status" value="1"/>
</dbReference>
<comment type="similarity">
    <text evidence="1 9">Belongs to the GHMP kinase family. IspE subfamily.</text>
</comment>
<dbReference type="EMBL" id="CP048020">
    <property type="protein sequence ID" value="QHX43723.1"/>
    <property type="molecule type" value="Genomic_DNA"/>
</dbReference>
<comment type="function">
    <text evidence="9">Catalyzes the phosphorylation of the position 2 hydroxy group of 4-diphosphocytidyl-2C-methyl-D-erythritol.</text>
</comment>
<evidence type="ECO:0000256" key="9">
    <source>
        <dbReference type="HAMAP-Rule" id="MF_00061"/>
    </source>
</evidence>
<keyword evidence="5 9" id="KW-0547">Nucleotide-binding</keyword>
<evidence type="ECO:0000259" key="11">
    <source>
        <dbReference type="Pfam" id="PF08544"/>
    </source>
</evidence>
<dbReference type="SUPFAM" id="SSF55060">
    <property type="entry name" value="GHMP Kinase, C-terminal domain"/>
    <property type="match status" value="1"/>
</dbReference>
<dbReference type="AlphaFoldDB" id="A0A6P1Y3N6"/>
<evidence type="ECO:0000256" key="6">
    <source>
        <dbReference type="ARBA" id="ARBA00022777"/>
    </source>
</evidence>
<dbReference type="PANTHER" id="PTHR43527:SF2">
    <property type="entry name" value="4-DIPHOSPHOCYTIDYL-2-C-METHYL-D-ERYTHRITOL KINASE, CHLOROPLASTIC"/>
    <property type="match status" value="1"/>
</dbReference>
<feature type="active site" evidence="9">
    <location>
        <position position="19"/>
    </location>
</feature>
<dbReference type="InterPro" id="IPR020568">
    <property type="entry name" value="Ribosomal_Su5_D2-typ_SF"/>
</dbReference>
<dbReference type="EC" id="2.7.1.148" evidence="2 9"/>
<dbReference type="GO" id="GO:0019288">
    <property type="term" value="P:isopentenyl diphosphate biosynthetic process, methylerythritol 4-phosphate pathway"/>
    <property type="evidence" value="ECO:0007669"/>
    <property type="project" value="UniProtKB-UniRule"/>
</dbReference>
<comment type="pathway">
    <text evidence="9">Isoprenoid biosynthesis; isopentenyl diphosphate biosynthesis via DXP pathway; isopentenyl diphosphate from 1-deoxy-D-xylulose 5-phosphate: step 3/6.</text>
</comment>
<feature type="domain" description="GHMP kinase N-terminal" evidence="10">
    <location>
        <begin position="74"/>
        <end position="149"/>
    </location>
</feature>
<evidence type="ECO:0000256" key="4">
    <source>
        <dbReference type="ARBA" id="ARBA00022679"/>
    </source>
</evidence>
<proteinExistence type="inferred from homology"/>
<dbReference type="GO" id="GO:0005524">
    <property type="term" value="F:ATP binding"/>
    <property type="evidence" value="ECO:0007669"/>
    <property type="project" value="UniProtKB-UniRule"/>
</dbReference>
<reference evidence="12 13" key="1">
    <citation type="submission" date="2020-01" db="EMBL/GenBank/DDBJ databases">
        <title>Complete genome sequence of a human oral phylogroup 1 Treponema sp. strain ATCC 700766, originally isolated from periodontitis dental plaque.</title>
        <authorList>
            <person name="Chan Y."/>
            <person name="Huo Y.-B."/>
            <person name="Yu X.-L."/>
            <person name="Zeng H."/>
            <person name="Leung W.-K."/>
            <person name="Watt R.M."/>
        </authorList>
    </citation>
    <scope>NUCLEOTIDE SEQUENCE [LARGE SCALE GENOMIC DNA]</scope>
    <source>
        <strain evidence="12 13">OMZ 804</strain>
    </source>
</reference>
<dbReference type="Gene3D" id="3.30.70.890">
    <property type="entry name" value="GHMP kinase, C-terminal domain"/>
    <property type="match status" value="1"/>
</dbReference>
<keyword evidence="9" id="KW-0414">Isoprene biosynthesis</keyword>
<keyword evidence="6 9" id="KW-0418">Kinase</keyword>
<keyword evidence="4 9" id="KW-0808">Transferase</keyword>
<dbReference type="RefSeq" id="WP_162664036.1">
    <property type="nucleotide sequence ID" value="NZ_CP048020.1"/>
</dbReference>
<dbReference type="UniPathway" id="UPA00056">
    <property type="reaction ID" value="UER00094"/>
</dbReference>
<gene>
    <name evidence="9 12" type="primary">ispE</name>
    <name evidence="12" type="ORF">GWP43_10050</name>
</gene>
<feature type="active site" evidence="9">
    <location>
        <position position="144"/>
    </location>
</feature>
<dbReference type="InterPro" id="IPR036554">
    <property type="entry name" value="GHMP_kinase_C_sf"/>
</dbReference>
<dbReference type="NCBIfam" id="TIGR00154">
    <property type="entry name" value="ispE"/>
    <property type="match status" value="1"/>
</dbReference>
<feature type="domain" description="GHMP kinase C-terminal" evidence="11">
    <location>
        <begin position="225"/>
        <end position="283"/>
    </location>
</feature>
<evidence type="ECO:0000256" key="8">
    <source>
        <dbReference type="ARBA" id="ARBA00032554"/>
    </source>
</evidence>
<dbReference type="PANTHER" id="PTHR43527">
    <property type="entry name" value="4-DIPHOSPHOCYTIDYL-2-C-METHYL-D-ERYTHRITOL KINASE, CHLOROPLASTIC"/>
    <property type="match status" value="1"/>
</dbReference>
<dbReference type="InterPro" id="IPR014721">
    <property type="entry name" value="Ribsml_uS5_D2-typ_fold_subgr"/>
</dbReference>
<organism evidence="12 13">
    <name type="scientific">Treponema vincentii</name>
    <dbReference type="NCBI Taxonomy" id="69710"/>
    <lineage>
        <taxon>Bacteria</taxon>
        <taxon>Pseudomonadati</taxon>
        <taxon>Spirochaetota</taxon>
        <taxon>Spirochaetia</taxon>
        <taxon>Spirochaetales</taxon>
        <taxon>Treponemataceae</taxon>
        <taxon>Treponema</taxon>
    </lineage>
</organism>
<dbReference type="Pfam" id="PF08544">
    <property type="entry name" value="GHMP_kinases_C"/>
    <property type="match status" value="1"/>
</dbReference>
<sequence>MNNASSMSADAVSLCAYAKINIHLKVLAKRKDGFHNLESIFQRISIADYLSLEKSSDSRSCTVESPLMPLPVGNTLTEAWKAFCNVSDVDTGVRVRLIKNLPAGSGLGAGSSDAAALLKAANELFAMPLSDSELTTLALQVGSDVPFFLKSSAGIVTGRGEVFEPIRARTDCFGILIWPDVQSSTKEAYELLDKQKEALSHECEAWGYEKLAAQYTAPFKTWRFVNDFQPVLEQRYPVIGRVRKELYEQGAAFAQMSGSGSAVFGLFSSESLMASAFQVLAKRWSWCKPFLLLA</sequence>
<evidence type="ECO:0000256" key="7">
    <source>
        <dbReference type="ARBA" id="ARBA00022840"/>
    </source>
</evidence>
<dbReference type="InterPro" id="IPR004424">
    <property type="entry name" value="IspE"/>
</dbReference>
<dbReference type="PRINTS" id="PR00958">
    <property type="entry name" value="HOMSERKINASE"/>
</dbReference>
<evidence type="ECO:0000256" key="2">
    <source>
        <dbReference type="ARBA" id="ARBA00012052"/>
    </source>
</evidence>
<dbReference type="PIRSF" id="PIRSF010376">
    <property type="entry name" value="IspE"/>
    <property type="match status" value="1"/>
</dbReference>
<evidence type="ECO:0000259" key="10">
    <source>
        <dbReference type="Pfam" id="PF00288"/>
    </source>
</evidence>
<evidence type="ECO:0000313" key="12">
    <source>
        <dbReference type="EMBL" id="QHX43723.1"/>
    </source>
</evidence>
<evidence type="ECO:0000256" key="3">
    <source>
        <dbReference type="ARBA" id="ARBA00017473"/>
    </source>
</evidence>
<comment type="catalytic activity">
    <reaction evidence="9">
        <text>4-CDP-2-C-methyl-D-erythritol + ATP = 4-CDP-2-C-methyl-D-erythritol 2-phosphate + ADP + H(+)</text>
        <dbReference type="Rhea" id="RHEA:18437"/>
        <dbReference type="ChEBI" id="CHEBI:15378"/>
        <dbReference type="ChEBI" id="CHEBI:30616"/>
        <dbReference type="ChEBI" id="CHEBI:57823"/>
        <dbReference type="ChEBI" id="CHEBI:57919"/>
        <dbReference type="ChEBI" id="CHEBI:456216"/>
        <dbReference type="EC" id="2.7.1.148"/>
    </reaction>
</comment>
<accession>A0A6P1Y3N6</accession>
<dbReference type="InterPro" id="IPR006204">
    <property type="entry name" value="GHMP_kinase_N_dom"/>
</dbReference>
<dbReference type="GO" id="GO:0016114">
    <property type="term" value="P:terpenoid biosynthetic process"/>
    <property type="evidence" value="ECO:0007669"/>
    <property type="project" value="UniProtKB-UniRule"/>
</dbReference>
<dbReference type="SUPFAM" id="SSF54211">
    <property type="entry name" value="Ribosomal protein S5 domain 2-like"/>
    <property type="match status" value="1"/>
</dbReference>
<dbReference type="Gene3D" id="3.30.230.10">
    <property type="match status" value="1"/>
</dbReference>
<name>A0A6P1Y3N6_9SPIR</name>
<comment type="caution">
    <text evidence="9">Lacks conserved residue(s) required for the propagation of feature annotation.</text>
</comment>
<dbReference type="Proteomes" id="UP000464374">
    <property type="component" value="Chromosome"/>
</dbReference>
<evidence type="ECO:0000313" key="13">
    <source>
        <dbReference type="Proteomes" id="UP000464374"/>
    </source>
</evidence>
<evidence type="ECO:0000256" key="1">
    <source>
        <dbReference type="ARBA" id="ARBA00009684"/>
    </source>
</evidence>
<protein>
    <recommendedName>
        <fullName evidence="3 9">4-diphosphocytidyl-2-C-methyl-D-erythritol kinase</fullName>
        <shortName evidence="9">CMK</shortName>
        <ecNumber evidence="2 9">2.7.1.148</ecNumber>
    </recommendedName>
    <alternativeName>
        <fullName evidence="8 9">4-(cytidine-5'-diphospho)-2-C-methyl-D-erythritol kinase</fullName>
    </alternativeName>
</protein>
<dbReference type="KEGG" id="trz:GWP43_10050"/>